<dbReference type="Pfam" id="PF01590">
    <property type="entry name" value="GAF"/>
    <property type="match status" value="1"/>
</dbReference>
<keyword evidence="1" id="KW-1133">Transmembrane helix</keyword>
<organism evidence="3 4">
    <name type="scientific">Sphaerisporangium flaviroseum</name>
    <dbReference type="NCBI Taxonomy" id="509199"/>
    <lineage>
        <taxon>Bacteria</taxon>
        <taxon>Bacillati</taxon>
        <taxon>Actinomycetota</taxon>
        <taxon>Actinomycetes</taxon>
        <taxon>Streptosporangiales</taxon>
        <taxon>Streptosporangiaceae</taxon>
        <taxon>Sphaerisporangium</taxon>
    </lineage>
</organism>
<gene>
    <name evidence="3" type="ORF">GCM10022226_53570</name>
</gene>
<feature type="domain" description="GAF" evidence="2">
    <location>
        <begin position="183"/>
        <end position="252"/>
    </location>
</feature>
<keyword evidence="1" id="KW-0472">Membrane</keyword>
<dbReference type="InterPro" id="IPR003018">
    <property type="entry name" value="GAF"/>
</dbReference>
<evidence type="ECO:0000313" key="4">
    <source>
        <dbReference type="Proteomes" id="UP001500888"/>
    </source>
</evidence>
<reference evidence="4" key="1">
    <citation type="journal article" date="2019" name="Int. J. Syst. Evol. Microbiol.">
        <title>The Global Catalogue of Microorganisms (GCM) 10K type strain sequencing project: providing services to taxonomists for standard genome sequencing and annotation.</title>
        <authorList>
            <consortium name="The Broad Institute Genomics Platform"/>
            <consortium name="The Broad Institute Genome Sequencing Center for Infectious Disease"/>
            <person name="Wu L."/>
            <person name="Ma J."/>
        </authorList>
    </citation>
    <scope>NUCLEOTIDE SEQUENCE [LARGE SCALE GENOMIC DNA]</scope>
    <source>
        <strain evidence="4">JCM 16908</strain>
    </source>
</reference>
<sequence>MPKALIPRPKTVTIIRNFVLWTMTVGGTVVTVVFGPLAGQGGTDQTRNLILTAIGALGPVAATGINQIRAYRATRGQEEIEGRSILAVRTALSTAVHFLREIAAEEAKDKKQELMGSFMQSVVTAAVVLSGAPKTRCGFFRINGDIMKCTVFNGADGRADRPETIFTNSSTDKAGEAMFRLVKSGQLAHFQDVLENAPPGLEAGRSYRTFIAAAVIAGEKPYGALTIDCPEANAFGERDIQIMKMLAILMAAGLALLPESA</sequence>
<keyword evidence="4" id="KW-1185">Reference proteome</keyword>
<evidence type="ECO:0000256" key="1">
    <source>
        <dbReference type="SAM" id="Phobius"/>
    </source>
</evidence>
<dbReference type="Gene3D" id="3.30.450.40">
    <property type="match status" value="1"/>
</dbReference>
<dbReference type="EMBL" id="BAAAZR010000020">
    <property type="protein sequence ID" value="GAA3826114.1"/>
    <property type="molecule type" value="Genomic_DNA"/>
</dbReference>
<dbReference type="SUPFAM" id="SSF55781">
    <property type="entry name" value="GAF domain-like"/>
    <property type="match status" value="1"/>
</dbReference>
<proteinExistence type="predicted"/>
<comment type="caution">
    <text evidence="3">The sequence shown here is derived from an EMBL/GenBank/DDBJ whole genome shotgun (WGS) entry which is preliminary data.</text>
</comment>
<feature type="transmembrane region" description="Helical" evidence="1">
    <location>
        <begin position="49"/>
        <end position="68"/>
    </location>
</feature>
<keyword evidence="1" id="KW-0812">Transmembrane</keyword>
<feature type="transmembrane region" description="Helical" evidence="1">
    <location>
        <begin position="18"/>
        <end position="37"/>
    </location>
</feature>
<protein>
    <recommendedName>
        <fullName evidence="2">GAF domain-containing protein</fullName>
    </recommendedName>
</protein>
<dbReference type="Proteomes" id="UP001500888">
    <property type="component" value="Unassembled WGS sequence"/>
</dbReference>
<dbReference type="RefSeq" id="WP_344945822.1">
    <property type="nucleotide sequence ID" value="NZ_BAAAZR010000020.1"/>
</dbReference>
<evidence type="ECO:0000259" key="2">
    <source>
        <dbReference type="Pfam" id="PF01590"/>
    </source>
</evidence>
<accession>A0ABP7ITV1</accession>
<dbReference type="InterPro" id="IPR029016">
    <property type="entry name" value="GAF-like_dom_sf"/>
</dbReference>
<name>A0ABP7ITV1_9ACTN</name>
<evidence type="ECO:0000313" key="3">
    <source>
        <dbReference type="EMBL" id="GAA3826114.1"/>
    </source>
</evidence>